<dbReference type="Proteomes" id="UP001057402">
    <property type="component" value="Chromosome 6"/>
</dbReference>
<dbReference type="EMBL" id="CM042885">
    <property type="protein sequence ID" value="KAI4367395.1"/>
    <property type="molecule type" value="Genomic_DNA"/>
</dbReference>
<reference evidence="2" key="1">
    <citation type="journal article" date="2023" name="Front. Plant Sci.">
        <title>Chromosomal-level genome assembly of Melastoma candidum provides insights into trichome evolution.</title>
        <authorList>
            <person name="Zhong Y."/>
            <person name="Wu W."/>
            <person name="Sun C."/>
            <person name="Zou P."/>
            <person name="Liu Y."/>
            <person name="Dai S."/>
            <person name="Zhou R."/>
        </authorList>
    </citation>
    <scope>NUCLEOTIDE SEQUENCE [LARGE SCALE GENOMIC DNA]</scope>
</reference>
<keyword evidence="2" id="KW-1185">Reference proteome</keyword>
<comment type="caution">
    <text evidence="1">The sequence shown here is derived from an EMBL/GenBank/DDBJ whole genome shotgun (WGS) entry which is preliminary data.</text>
</comment>
<gene>
    <name evidence="1" type="ORF">MLD38_023137</name>
</gene>
<protein>
    <submittedName>
        <fullName evidence="1">Uncharacterized protein</fullName>
    </submittedName>
</protein>
<name>A0ACB9QLQ5_9MYRT</name>
<evidence type="ECO:0000313" key="2">
    <source>
        <dbReference type="Proteomes" id="UP001057402"/>
    </source>
</evidence>
<accession>A0ACB9QLQ5</accession>
<proteinExistence type="predicted"/>
<evidence type="ECO:0000313" key="1">
    <source>
        <dbReference type="EMBL" id="KAI4367395.1"/>
    </source>
</evidence>
<organism evidence="1 2">
    <name type="scientific">Melastoma candidum</name>
    <dbReference type="NCBI Taxonomy" id="119954"/>
    <lineage>
        <taxon>Eukaryota</taxon>
        <taxon>Viridiplantae</taxon>
        <taxon>Streptophyta</taxon>
        <taxon>Embryophyta</taxon>
        <taxon>Tracheophyta</taxon>
        <taxon>Spermatophyta</taxon>
        <taxon>Magnoliopsida</taxon>
        <taxon>eudicotyledons</taxon>
        <taxon>Gunneridae</taxon>
        <taxon>Pentapetalae</taxon>
        <taxon>rosids</taxon>
        <taxon>malvids</taxon>
        <taxon>Myrtales</taxon>
        <taxon>Melastomataceae</taxon>
        <taxon>Melastomatoideae</taxon>
        <taxon>Melastomateae</taxon>
        <taxon>Melastoma</taxon>
    </lineage>
</organism>
<sequence length="404" mass="42916">MVASQSSDMSGRLLALRPLTRLSHRREPDWRTPAIDRCRRRPSLAITCCERPQGQPPRWERVLSAAASLYPVYVTIGGAVACFKPDAFQWFVRKGPASYSAALGSIMLAMGVTLQLRELVSIFLRRPLSILFGCVAQYTIMPLLGAMISKLLGLPSTLSVGLILLACCPGGTASNVVTLIAQGDVPLSIVMTVCTTLGAVVLTPLLMNILAGTYVPVDAVGLSISTLQVVVAPVLLGSFLQSAFPGMVEAVTPFAPLYAILTSSLLACSVFSENLVRLKSSLIAAAQVSDSSMISRIQTILSGELGIVILSVLLLHFGGFLVGYLTSGIFGFKEQQRRAISIEVGMQNSSLGVVLATSHFASPLVALPPALSAVIMNIMGSSLGLIWSYVDPSDRHQTPSTNLQ</sequence>